<dbReference type="Proteomes" id="UP000276634">
    <property type="component" value="Unassembled WGS sequence"/>
</dbReference>
<comment type="caution">
    <text evidence="1">The sequence shown here is derived from an EMBL/GenBank/DDBJ whole genome shotgun (WGS) entry which is preliminary data.</text>
</comment>
<dbReference type="EMBL" id="RJVI01000002">
    <property type="protein sequence ID" value="ROR32179.1"/>
    <property type="molecule type" value="Genomic_DNA"/>
</dbReference>
<dbReference type="NCBIfam" id="TIGR02807">
    <property type="entry name" value="cas6_cmx6"/>
    <property type="match status" value="1"/>
</dbReference>
<dbReference type="InterPro" id="IPR014174">
    <property type="entry name" value="CRISPR-assoc_prot_Cas6/Cmx6"/>
</dbReference>
<evidence type="ECO:0000313" key="1">
    <source>
        <dbReference type="EMBL" id="ROR32179.1"/>
    </source>
</evidence>
<proteinExistence type="predicted"/>
<dbReference type="RefSeq" id="WP_123401149.1">
    <property type="nucleotide sequence ID" value="NZ_RJVI01000002.1"/>
</dbReference>
<dbReference type="OrthoDB" id="9779370at2"/>
<sequence>MSGEELFWAEEAPPQAAPAASTRALDLLFALEGRMLPVDHALALGRALREACPALADDPLAGPHLIHPAASGNGWTSPQDGGVEWIYLPRRARLRLRVSAATRTAAEGLAGRRLTLCGHAVRLGRVEARPLRPARTLYCRYLATAAADEPAFLREAAARLAGMGIRPRRMLGGREHAFTGPEGAVAARSLLVTDLAPEASLRLQEEGLGPLRAYGFGLFLPYKEVGGGGAEG</sequence>
<reference evidence="1 2" key="1">
    <citation type="submission" date="2018-11" db="EMBL/GenBank/DDBJ databases">
        <title>Genomic Encyclopedia of Type Strains, Phase IV (KMG-IV): sequencing the most valuable type-strain genomes for metagenomic binning, comparative biology and taxonomic classification.</title>
        <authorList>
            <person name="Goeker M."/>
        </authorList>
    </citation>
    <scope>NUCLEOTIDE SEQUENCE [LARGE SCALE GENOMIC DNA]</scope>
    <source>
        <strain evidence="1 2">DSM 100275</strain>
    </source>
</reference>
<evidence type="ECO:0000313" key="2">
    <source>
        <dbReference type="Proteomes" id="UP000276634"/>
    </source>
</evidence>
<dbReference type="AlphaFoldDB" id="A0A3N1Y032"/>
<organism evidence="1 2">
    <name type="scientific">Inmirania thermothiophila</name>
    <dbReference type="NCBI Taxonomy" id="1750597"/>
    <lineage>
        <taxon>Bacteria</taxon>
        <taxon>Pseudomonadati</taxon>
        <taxon>Pseudomonadota</taxon>
        <taxon>Gammaproteobacteria</taxon>
        <taxon>Chromatiales</taxon>
        <taxon>Ectothiorhodospiraceae</taxon>
        <taxon>Inmirania</taxon>
    </lineage>
</organism>
<gene>
    <name evidence="1" type="ORF">EDC57_1370</name>
</gene>
<accession>A0A3N1Y032</accession>
<keyword evidence="2" id="KW-1185">Reference proteome</keyword>
<dbReference type="Pfam" id="PF09559">
    <property type="entry name" value="Cas6"/>
    <property type="match status" value="1"/>
</dbReference>
<protein>
    <submittedName>
        <fullName evidence="1">CRISPR-associated protein Cas6</fullName>
    </submittedName>
</protein>
<name>A0A3N1Y032_9GAMM</name>